<dbReference type="EMBL" id="CBTB010000220">
    <property type="protein sequence ID" value="CDH34202.1"/>
    <property type="molecule type" value="Genomic_DNA"/>
</dbReference>
<evidence type="ECO:0000313" key="2">
    <source>
        <dbReference type="Proteomes" id="UP000028480"/>
    </source>
</evidence>
<dbReference type="AlphaFoldDB" id="A0A077QDQ6"/>
<protein>
    <submittedName>
        <fullName evidence="1">Uncharacterized protein</fullName>
    </submittedName>
</protein>
<dbReference type="Proteomes" id="UP000028480">
    <property type="component" value="Unassembled WGS sequence"/>
</dbReference>
<organism evidence="1 2">
    <name type="scientific">Xenorhabdus bovienii str. Intermedium</name>
    <dbReference type="NCBI Taxonomy" id="1379677"/>
    <lineage>
        <taxon>Bacteria</taxon>
        <taxon>Pseudomonadati</taxon>
        <taxon>Pseudomonadota</taxon>
        <taxon>Gammaproteobacteria</taxon>
        <taxon>Enterobacterales</taxon>
        <taxon>Morganellaceae</taxon>
        <taxon>Xenorhabdus</taxon>
    </lineage>
</organism>
<dbReference type="HOGENOM" id="CLU_3241549_0_0_6"/>
<name>A0A077QDQ6_XENBV</name>
<evidence type="ECO:0000313" key="1">
    <source>
        <dbReference type="EMBL" id="CDH34202.1"/>
    </source>
</evidence>
<sequence length="43" mass="4645">MMQWFAGYIDEIQTPRPPEIVGDGREGAGVVGINSYGGLFRCG</sequence>
<accession>A0A077QDQ6</accession>
<reference evidence="1" key="1">
    <citation type="submission" date="2013-07" db="EMBL/GenBank/DDBJ databases">
        <title>Sub-species coevolution in mutualistic symbiosis.</title>
        <authorList>
            <person name="Murfin K."/>
            <person name="Klassen J."/>
            <person name="Lee M."/>
            <person name="Forst S."/>
            <person name="Stock P."/>
            <person name="Goodrich-Blair H."/>
        </authorList>
    </citation>
    <scope>NUCLEOTIDE SEQUENCE [LARGE SCALE GENOMIC DNA]</scope>
    <source>
        <strain evidence="1">Intermedium</strain>
    </source>
</reference>
<gene>
    <name evidence="1" type="ORF">XBI1_2970023</name>
</gene>
<proteinExistence type="predicted"/>
<comment type="caution">
    <text evidence="1">The sequence shown here is derived from an EMBL/GenBank/DDBJ whole genome shotgun (WGS) entry which is preliminary data.</text>
</comment>